<dbReference type="HOGENOM" id="CLU_127797_0_0_1"/>
<dbReference type="EMBL" id="KN825064">
    <property type="protein sequence ID" value="KIK95090.1"/>
    <property type="molecule type" value="Genomic_DNA"/>
</dbReference>
<proteinExistence type="predicted"/>
<dbReference type="InterPro" id="IPR036412">
    <property type="entry name" value="HAD-like_sf"/>
</dbReference>
<name>A0A0D0E8N8_9AGAM</name>
<dbReference type="OrthoDB" id="10252235at2759"/>
<dbReference type="SUPFAM" id="SSF56784">
    <property type="entry name" value="HAD-like"/>
    <property type="match status" value="1"/>
</dbReference>
<evidence type="ECO:0000313" key="2">
    <source>
        <dbReference type="Proteomes" id="UP000054538"/>
    </source>
</evidence>
<reference evidence="1 2" key="1">
    <citation type="submission" date="2014-04" db="EMBL/GenBank/DDBJ databases">
        <authorList>
            <consortium name="DOE Joint Genome Institute"/>
            <person name="Kuo A."/>
            <person name="Kohler A."/>
            <person name="Jargeat P."/>
            <person name="Nagy L.G."/>
            <person name="Floudas D."/>
            <person name="Copeland A."/>
            <person name="Barry K.W."/>
            <person name="Cichocki N."/>
            <person name="Veneault-Fourrey C."/>
            <person name="LaButti K."/>
            <person name="Lindquist E.A."/>
            <person name="Lipzen A."/>
            <person name="Lundell T."/>
            <person name="Morin E."/>
            <person name="Murat C."/>
            <person name="Sun H."/>
            <person name="Tunlid A."/>
            <person name="Henrissat B."/>
            <person name="Grigoriev I.V."/>
            <person name="Hibbett D.S."/>
            <person name="Martin F."/>
            <person name="Nordberg H.P."/>
            <person name="Cantor M.N."/>
            <person name="Hua S.X."/>
        </authorList>
    </citation>
    <scope>NUCLEOTIDE SEQUENCE [LARGE SCALE GENOMIC DNA]</scope>
    <source>
        <strain evidence="1 2">Ve08.2h10</strain>
    </source>
</reference>
<protein>
    <recommendedName>
        <fullName evidence="3">Magnesium-dependent phosphatase-1</fullName>
    </recommendedName>
</protein>
<dbReference type="Proteomes" id="UP000054538">
    <property type="component" value="Unassembled WGS sequence"/>
</dbReference>
<dbReference type="PANTHER" id="PTHR17901:SF14">
    <property type="entry name" value="MAGNESIUM-DEPENDENT PHOSPHATASE 1"/>
    <property type="match status" value="1"/>
</dbReference>
<dbReference type="InterPro" id="IPR023214">
    <property type="entry name" value="HAD_sf"/>
</dbReference>
<evidence type="ECO:0008006" key="3">
    <source>
        <dbReference type="Google" id="ProtNLM"/>
    </source>
</evidence>
<dbReference type="Gene3D" id="3.40.50.1000">
    <property type="entry name" value="HAD superfamily/HAD-like"/>
    <property type="match status" value="1"/>
</dbReference>
<sequence length="183" mass="21349">MYPKLVALDTDWTLFWGWLDPKQSNWGKGPGAYSPAEDNIEKVDYWDIRDRSIKCGLYADVPRIIKDIQKNGAKIAIVSRNSSKGLCDRALWYWKVNDASGKERSIIDLVKFDEVYDRPKTEHFAKIKGWTKYEYHDMILFDDEAINNTVEMMLGMFWSLLIVALRAHRLQGSRSRSRVIKRA</sequence>
<reference evidence="2" key="2">
    <citation type="submission" date="2015-01" db="EMBL/GenBank/DDBJ databases">
        <title>Evolutionary Origins and Diversification of the Mycorrhizal Mutualists.</title>
        <authorList>
            <consortium name="DOE Joint Genome Institute"/>
            <consortium name="Mycorrhizal Genomics Consortium"/>
            <person name="Kohler A."/>
            <person name="Kuo A."/>
            <person name="Nagy L.G."/>
            <person name="Floudas D."/>
            <person name="Copeland A."/>
            <person name="Barry K.W."/>
            <person name="Cichocki N."/>
            <person name="Veneault-Fourrey C."/>
            <person name="LaButti K."/>
            <person name="Lindquist E.A."/>
            <person name="Lipzen A."/>
            <person name="Lundell T."/>
            <person name="Morin E."/>
            <person name="Murat C."/>
            <person name="Riley R."/>
            <person name="Ohm R."/>
            <person name="Sun H."/>
            <person name="Tunlid A."/>
            <person name="Henrissat B."/>
            <person name="Grigoriev I.V."/>
            <person name="Hibbett D.S."/>
            <person name="Martin F."/>
        </authorList>
    </citation>
    <scope>NUCLEOTIDE SEQUENCE [LARGE SCALE GENOMIC DNA]</scope>
    <source>
        <strain evidence="2">Ve08.2h10</strain>
    </source>
</reference>
<accession>A0A0D0E8N8</accession>
<keyword evidence="2" id="KW-1185">Reference proteome</keyword>
<dbReference type="STRING" id="930991.A0A0D0E8N8"/>
<dbReference type="AlphaFoldDB" id="A0A0D0E8N8"/>
<dbReference type="GO" id="GO:0003993">
    <property type="term" value="F:acid phosphatase activity"/>
    <property type="evidence" value="ECO:0007669"/>
    <property type="project" value="TreeGrafter"/>
</dbReference>
<dbReference type="PANTHER" id="PTHR17901">
    <property type="entry name" value="MAGNESIUM-DEPENDENT PHOSPHATASE 1 MDP1"/>
    <property type="match status" value="1"/>
</dbReference>
<dbReference type="InterPro" id="IPR010036">
    <property type="entry name" value="MDP_1_eu_arc"/>
</dbReference>
<organism evidence="1 2">
    <name type="scientific">Paxillus rubicundulus Ve08.2h10</name>
    <dbReference type="NCBI Taxonomy" id="930991"/>
    <lineage>
        <taxon>Eukaryota</taxon>
        <taxon>Fungi</taxon>
        <taxon>Dikarya</taxon>
        <taxon>Basidiomycota</taxon>
        <taxon>Agaricomycotina</taxon>
        <taxon>Agaricomycetes</taxon>
        <taxon>Agaricomycetidae</taxon>
        <taxon>Boletales</taxon>
        <taxon>Paxilineae</taxon>
        <taxon>Paxillaceae</taxon>
        <taxon>Paxillus</taxon>
    </lineage>
</organism>
<evidence type="ECO:0000313" key="1">
    <source>
        <dbReference type="EMBL" id="KIK95090.1"/>
    </source>
</evidence>
<dbReference type="InParanoid" id="A0A0D0E8N8"/>
<gene>
    <name evidence="1" type="ORF">PAXRUDRAFT_407884</name>
</gene>
<dbReference type="Pfam" id="PF12689">
    <property type="entry name" value="Acid_PPase"/>
    <property type="match status" value="1"/>
</dbReference>